<dbReference type="Gene3D" id="3.30.40.10">
    <property type="entry name" value="Zinc/RING finger domain, C3HC4 (zinc finger)"/>
    <property type="match status" value="1"/>
</dbReference>
<sequence length="202" mass="22233">MLVISVWVEFAIIIAAACSSLLLVGLLSCVFRCQRRPQMPIMHPRPLKVPPLPRLDFADALSKFSGRRADRFTEGYRTSEEPDRSCAICLEDFSPSHKVHILPSCQHVFHVRCIDPWLSVAGSCPTCRNNIALDKHQLHCPLSHAMSPQFASQSTSSSTTSLVSSRPVVHHTERGIAATPSSTYPSTLDISHSEPHVAVNIA</sequence>
<dbReference type="Pfam" id="PF13639">
    <property type="entry name" value="zf-RING_2"/>
    <property type="match status" value="1"/>
</dbReference>
<reference evidence="7" key="1">
    <citation type="submission" date="2021-08" db="EMBL/GenBank/DDBJ databases">
        <title>WGS assembly of Ceratopteris richardii.</title>
        <authorList>
            <person name="Marchant D.B."/>
            <person name="Chen G."/>
            <person name="Jenkins J."/>
            <person name="Shu S."/>
            <person name="Leebens-Mack J."/>
            <person name="Grimwood J."/>
            <person name="Schmutz J."/>
            <person name="Soltis P."/>
            <person name="Soltis D."/>
            <person name="Chen Z.-H."/>
        </authorList>
    </citation>
    <scope>NUCLEOTIDE SEQUENCE</scope>
    <source>
        <strain evidence="7">Whitten #5841</strain>
        <tissue evidence="7">Leaf</tissue>
    </source>
</reference>
<organism evidence="7 8">
    <name type="scientific">Ceratopteris richardii</name>
    <name type="common">Triangle waterfern</name>
    <dbReference type="NCBI Taxonomy" id="49495"/>
    <lineage>
        <taxon>Eukaryota</taxon>
        <taxon>Viridiplantae</taxon>
        <taxon>Streptophyta</taxon>
        <taxon>Embryophyta</taxon>
        <taxon>Tracheophyta</taxon>
        <taxon>Polypodiopsida</taxon>
        <taxon>Polypodiidae</taxon>
        <taxon>Polypodiales</taxon>
        <taxon>Pteridineae</taxon>
        <taxon>Pteridaceae</taxon>
        <taxon>Parkerioideae</taxon>
        <taxon>Ceratopteris</taxon>
    </lineage>
</organism>
<dbReference type="OrthoDB" id="8062037at2759"/>
<keyword evidence="5" id="KW-0812">Transmembrane</keyword>
<dbReference type="SUPFAM" id="SSF57850">
    <property type="entry name" value="RING/U-box"/>
    <property type="match status" value="1"/>
</dbReference>
<dbReference type="EMBL" id="CM035415">
    <property type="protein sequence ID" value="KAH7427383.1"/>
    <property type="molecule type" value="Genomic_DNA"/>
</dbReference>
<keyword evidence="2 4" id="KW-0863">Zinc-finger</keyword>
<evidence type="ECO:0000256" key="5">
    <source>
        <dbReference type="SAM" id="Phobius"/>
    </source>
</evidence>
<dbReference type="InterPro" id="IPR001841">
    <property type="entry name" value="Znf_RING"/>
</dbReference>
<dbReference type="Proteomes" id="UP000825935">
    <property type="component" value="Chromosome 10"/>
</dbReference>
<dbReference type="InterPro" id="IPR052788">
    <property type="entry name" value="RING-type_E3_ligase_ATL"/>
</dbReference>
<evidence type="ECO:0000256" key="3">
    <source>
        <dbReference type="ARBA" id="ARBA00022833"/>
    </source>
</evidence>
<protein>
    <recommendedName>
        <fullName evidence="6">RING-type domain-containing protein</fullName>
    </recommendedName>
</protein>
<keyword evidence="5" id="KW-1133">Transmembrane helix</keyword>
<dbReference type="AlphaFoldDB" id="A0A8T2U0N7"/>
<proteinExistence type="predicted"/>
<dbReference type="PANTHER" id="PTHR45798">
    <property type="entry name" value="RING-H2 FINGER PROTEIN ATL61-RELATED-RELATED"/>
    <property type="match status" value="1"/>
</dbReference>
<keyword evidence="8" id="KW-1185">Reference proteome</keyword>
<name>A0A8T2U0N7_CERRI</name>
<gene>
    <name evidence="7" type="ORF">KP509_10G041600</name>
</gene>
<evidence type="ECO:0000256" key="1">
    <source>
        <dbReference type="ARBA" id="ARBA00022723"/>
    </source>
</evidence>
<dbReference type="GO" id="GO:0008270">
    <property type="term" value="F:zinc ion binding"/>
    <property type="evidence" value="ECO:0007669"/>
    <property type="project" value="UniProtKB-KW"/>
</dbReference>
<dbReference type="CDD" id="cd16454">
    <property type="entry name" value="RING-H2_PA-TM-RING"/>
    <property type="match status" value="1"/>
</dbReference>
<feature type="transmembrane region" description="Helical" evidence="5">
    <location>
        <begin position="6"/>
        <end position="31"/>
    </location>
</feature>
<comment type="caution">
    <text evidence="7">The sequence shown here is derived from an EMBL/GenBank/DDBJ whole genome shotgun (WGS) entry which is preliminary data.</text>
</comment>
<keyword evidence="5" id="KW-0472">Membrane</keyword>
<dbReference type="PANTHER" id="PTHR45798:SF88">
    <property type="entry name" value="RING-H2 FINGER PROTEIN ATL61-RELATED"/>
    <property type="match status" value="1"/>
</dbReference>
<evidence type="ECO:0000256" key="2">
    <source>
        <dbReference type="ARBA" id="ARBA00022771"/>
    </source>
</evidence>
<dbReference type="SMART" id="SM00184">
    <property type="entry name" value="RING"/>
    <property type="match status" value="1"/>
</dbReference>
<evidence type="ECO:0000256" key="4">
    <source>
        <dbReference type="PROSITE-ProRule" id="PRU00175"/>
    </source>
</evidence>
<feature type="domain" description="RING-type" evidence="6">
    <location>
        <begin position="86"/>
        <end position="128"/>
    </location>
</feature>
<dbReference type="PROSITE" id="PS50089">
    <property type="entry name" value="ZF_RING_2"/>
    <property type="match status" value="1"/>
</dbReference>
<keyword evidence="1" id="KW-0479">Metal-binding</keyword>
<accession>A0A8T2U0N7</accession>
<evidence type="ECO:0000259" key="6">
    <source>
        <dbReference type="PROSITE" id="PS50089"/>
    </source>
</evidence>
<keyword evidence="3" id="KW-0862">Zinc</keyword>
<evidence type="ECO:0000313" key="7">
    <source>
        <dbReference type="EMBL" id="KAH7427383.1"/>
    </source>
</evidence>
<dbReference type="InterPro" id="IPR013083">
    <property type="entry name" value="Znf_RING/FYVE/PHD"/>
</dbReference>
<evidence type="ECO:0000313" key="8">
    <source>
        <dbReference type="Proteomes" id="UP000825935"/>
    </source>
</evidence>